<dbReference type="InterPro" id="IPR005586">
    <property type="entry name" value="ABC_trans_aux"/>
</dbReference>
<evidence type="ECO:0000313" key="3">
    <source>
        <dbReference type="EMBL" id="MDQ0395161.1"/>
    </source>
</evidence>
<accession>A0ABU0FKZ0</accession>
<feature type="domain" description="ABC-type transport auxiliary lipoprotein component" evidence="2">
    <location>
        <begin position="39"/>
        <end position="191"/>
    </location>
</feature>
<name>A0ABU0FKZ0_9HYPH</name>
<dbReference type="RefSeq" id="WP_307433593.1">
    <property type="nucleotide sequence ID" value="NZ_JAUSVK010000001.1"/>
</dbReference>
<proteinExistence type="predicted"/>
<reference evidence="3 4" key="1">
    <citation type="submission" date="2023-07" db="EMBL/GenBank/DDBJ databases">
        <title>Genomic Encyclopedia of Type Strains, Phase IV (KMG-IV): sequencing the most valuable type-strain genomes for metagenomic binning, comparative biology and taxonomic classification.</title>
        <authorList>
            <person name="Goeker M."/>
        </authorList>
    </citation>
    <scope>NUCLEOTIDE SEQUENCE [LARGE SCALE GENOMIC DNA]</scope>
    <source>
        <strain evidence="3 4">DSM 5896</strain>
    </source>
</reference>
<dbReference type="EMBL" id="JAUSVK010000001">
    <property type="protein sequence ID" value="MDQ0395161.1"/>
    <property type="molecule type" value="Genomic_DNA"/>
</dbReference>
<evidence type="ECO:0000313" key="4">
    <source>
        <dbReference type="Proteomes" id="UP001237448"/>
    </source>
</evidence>
<organism evidence="3 4">
    <name type="scientific">Labrys monachus</name>
    <dbReference type="NCBI Taxonomy" id="217067"/>
    <lineage>
        <taxon>Bacteria</taxon>
        <taxon>Pseudomonadati</taxon>
        <taxon>Pseudomonadota</taxon>
        <taxon>Alphaproteobacteria</taxon>
        <taxon>Hyphomicrobiales</taxon>
        <taxon>Xanthobacteraceae</taxon>
        <taxon>Labrys</taxon>
    </lineage>
</organism>
<keyword evidence="4" id="KW-1185">Reference proteome</keyword>
<sequence>MRGVSVRLRPFRPGLVLLGASLLCGCSILSAPAPDTFDLTAPKHAAVKGNGRAQILIAEPTALQAIDSDRILIRPGDGKVTYLPGAQWADRLPRLVQARLIQTFENAHRTGMVGRPEDKFTPDASLVTEIRDFQIQAASGPVAVVTIAARIVSQTSGRIIAANLFTASVPAAGLSGQQASAALDQALDQVLVGVMTWTVGKV</sequence>
<protein>
    <submittedName>
        <fullName evidence="3">Cholesterol transport system auxiliary component</fullName>
    </submittedName>
</protein>
<dbReference type="Pfam" id="PF03886">
    <property type="entry name" value="ABC_trans_aux"/>
    <property type="match status" value="1"/>
</dbReference>
<evidence type="ECO:0000259" key="2">
    <source>
        <dbReference type="Pfam" id="PF03886"/>
    </source>
</evidence>
<dbReference type="SUPFAM" id="SSF159594">
    <property type="entry name" value="XCC0632-like"/>
    <property type="match status" value="1"/>
</dbReference>
<comment type="caution">
    <text evidence="3">The sequence shown here is derived from an EMBL/GenBank/DDBJ whole genome shotgun (WGS) entry which is preliminary data.</text>
</comment>
<dbReference type="Proteomes" id="UP001237448">
    <property type="component" value="Unassembled WGS sequence"/>
</dbReference>
<feature type="signal peptide" evidence="1">
    <location>
        <begin position="1"/>
        <end position="33"/>
    </location>
</feature>
<dbReference type="PROSITE" id="PS51257">
    <property type="entry name" value="PROKAR_LIPOPROTEIN"/>
    <property type="match status" value="1"/>
</dbReference>
<dbReference type="Gene3D" id="3.40.50.10610">
    <property type="entry name" value="ABC-type transport auxiliary lipoprotein component"/>
    <property type="match status" value="1"/>
</dbReference>
<gene>
    <name evidence="3" type="ORF">J3R73_004953</name>
</gene>
<evidence type="ECO:0000256" key="1">
    <source>
        <dbReference type="SAM" id="SignalP"/>
    </source>
</evidence>
<feature type="chain" id="PRO_5045212160" evidence="1">
    <location>
        <begin position="34"/>
        <end position="202"/>
    </location>
</feature>
<keyword evidence="1" id="KW-0732">Signal</keyword>